<evidence type="ECO:0000313" key="3">
    <source>
        <dbReference type="EMBL" id="GGJ60535.1"/>
    </source>
</evidence>
<sequence>MTSEVQSITKYDDAAKIQNNVVHLRPSQGSIFRDSSIHFHGTGNVLYVEDGAKLRNCRLRFMGDNAVIHIRKSARFTEVISSVFHDSIFYLGEDASFTSPARLVPSERENIIIGRDAMISSRVASRTADPHLVYSTATHKRINPSRSVWVGDHCWIGEEVLLLKGARIGSGSILGARALVTRQVPSNSSAAGVPAKVVGNDVFWLRPSVHAYTKAQTEKSLEFAGDNFVFTADDSTLNIDALELAISSATTGLEREEWCRTLDSAMGKNRFFMGISG</sequence>
<organism evidence="3 4">
    <name type="scientific">Glutamicibacter ardleyensis</name>
    <dbReference type="NCBI Taxonomy" id="225894"/>
    <lineage>
        <taxon>Bacteria</taxon>
        <taxon>Bacillati</taxon>
        <taxon>Actinomycetota</taxon>
        <taxon>Actinomycetes</taxon>
        <taxon>Micrococcales</taxon>
        <taxon>Micrococcaceae</taxon>
        <taxon>Glutamicibacter</taxon>
    </lineage>
</organism>
<protein>
    <recommendedName>
        <fullName evidence="5">Acyltransferase</fullName>
    </recommendedName>
</protein>
<evidence type="ECO:0000313" key="4">
    <source>
        <dbReference type="Proteomes" id="UP000606115"/>
    </source>
</evidence>
<evidence type="ECO:0000256" key="2">
    <source>
        <dbReference type="ARBA" id="ARBA00022737"/>
    </source>
</evidence>
<name>A0ABQ2DLP6_9MICC</name>
<dbReference type="CDD" id="cd04647">
    <property type="entry name" value="LbH_MAT_like"/>
    <property type="match status" value="1"/>
</dbReference>
<gene>
    <name evidence="3" type="ORF">GCM10007173_19180</name>
</gene>
<accession>A0ABQ2DLP6</accession>
<dbReference type="InterPro" id="IPR018357">
    <property type="entry name" value="Hexapep_transf_CS"/>
</dbReference>
<dbReference type="SUPFAM" id="SSF51161">
    <property type="entry name" value="Trimeric LpxA-like enzymes"/>
    <property type="match status" value="1"/>
</dbReference>
<keyword evidence="1" id="KW-0808">Transferase</keyword>
<keyword evidence="2" id="KW-0677">Repeat</keyword>
<proteinExistence type="predicted"/>
<dbReference type="PANTHER" id="PTHR23416:SF78">
    <property type="entry name" value="LIPOPOLYSACCHARIDE BIOSYNTHESIS O-ACETYL TRANSFERASE WBBJ-RELATED"/>
    <property type="match status" value="1"/>
</dbReference>
<dbReference type="Proteomes" id="UP000606115">
    <property type="component" value="Unassembled WGS sequence"/>
</dbReference>
<dbReference type="InterPro" id="IPR011004">
    <property type="entry name" value="Trimer_LpxA-like_sf"/>
</dbReference>
<reference evidence="4" key="1">
    <citation type="journal article" date="2019" name="Int. J. Syst. Evol. Microbiol.">
        <title>The Global Catalogue of Microorganisms (GCM) 10K type strain sequencing project: providing services to taxonomists for standard genome sequencing and annotation.</title>
        <authorList>
            <consortium name="The Broad Institute Genomics Platform"/>
            <consortium name="The Broad Institute Genome Sequencing Center for Infectious Disease"/>
            <person name="Wu L."/>
            <person name="Ma J."/>
        </authorList>
    </citation>
    <scope>NUCLEOTIDE SEQUENCE [LARGE SCALE GENOMIC DNA]</scope>
    <source>
        <strain evidence="4">CGMCC 1.3685</strain>
    </source>
</reference>
<dbReference type="PANTHER" id="PTHR23416">
    <property type="entry name" value="SIALIC ACID SYNTHASE-RELATED"/>
    <property type="match status" value="1"/>
</dbReference>
<evidence type="ECO:0000256" key="1">
    <source>
        <dbReference type="ARBA" id="ARBA00022679"/>
    </source>
</evidence>
<evidence type="ECO:0008006" key="5">
    <source>
        <dbReference type="Google" id="ProtNLM"/>
    </source>
</evidence>
<dbReference type="PROSITE" id="PS00101">
    <property type="entry name" value="HEXAPEP_TRANSFERASES"/>
    <property type="match status" value="1"/>
</dbReference>
<dbReference type="EMBL" id="BMKX01000004">
    <property type="protein sequence ID" value="GGJ60535.1"/>
    <property type="molecule type" value="Genomic_DNA"/>
</dbReference>
<dbReference type="RefSeq" id="WP_188685325.1">
    <property type="nucleotide sequence ID" value="NZ_BMKX01000004.1"/>
</dbReference>
<comment type="caution">
    <text evidence="3">The sequence shown here is derived from an EMBL/GenBank/DDBJ whole genome shotgun (WGS) entry which is preliminary data.</text>
</comment>
<dbReference type="Gene3D" id="2.160.10.10">
    <property type="entry name" value="Hexapeptide repeat proteins"/>
    <property type="match status" value="1"/>
</dbReference>
<dbReference type="GeneID" id="303304277"/>
<dbReference type="InterPro" id="IPR051159">
    <property type="entry name" value="Hexapeptide_acetyltransf"/>
</dbReference>
<keyword evidence="4" id="KW-1185">Reference proteome</keyword>